<evidence type="ECO:0000259" key="4">
    <source>
        <dbReference type="PROSITE" id="PS50901"/>
    </source>
</evidence>
<feature type="binding site" evidence="3">
    <location>
        <begin position="48"/>
        <end position="55"/>
    </location>
    <ligand>
        <name>ATP</name>
        <dbReference type="ChEBI" id="CHEBI:30616"/>
    </ligand>
</feature>
<reference evidence="5" key="1">
    <citation type="submission" date="2023-07" db="EMBL/GenBank/DDBJ databases">
        <title>Sequencing the genomes of 1000 actinobacteria strains.</title>
        <authorList>
            <person name="Klenk H.-P."/>
        </authorList>
    </citation>
    <scope>NUCLEOTIDE SEQUENCE</scope>
    <source>
        <strain evidence="5">DSM 44707</strain>
    </source>
</reference>
<dbReference type="PROSITE" id="PS50901">
    <property type="entry name" value="FTSK"/>
    <property type="match status" value="1"/>
</dbReference>
<dbReference type="Proteomes" id="UP001183643">
    <property type="component" value="Unassembled WGS sequence"/>
</dbReference>
<dbReference type="EMBL" id="JAVDYB010000001">
    <property type="protein sequence ID" value="MDR7273602.1"/>
    <property type="molecule type" value="Genomic_DNA"/>
</dbReference>
<keyword evidence="6" id="KW-1185">Reference proteome</keyword>
<evidence type="ECO:0000256" key="2">
    <source>
        <dbReference type="ARBA" id="ARBA00022840"/>
    </source>
</evidence>
<keyword evidence="1 3" id="KW-0547">Nucleotide-binding</keyword>
<proteinExistence type="predicted"/>
<dbReference type="InterPro" id="IPR002543">
    <property type="entry name" value="FtsK_dom"/>
</dbReference>
<dbReference type="GO" id="GO:0003677">
    <property type="term" value="F:DNA binding"/>
    <property type="evidence" value="ECO:0007669"/>
    <property type="project" value="InterPro"/>
</dbReference>
<evidence type="ECO:0000313" key="6">
    <source>
        <dbReference type="Proteomes" id="UP001183643"/>
    </source>
</evidence>
<dbReference type="SUPFAM" id="SSF52540">
    <property type="entry name" value="P-loop containing nucleoside triphosphate hydrolases"/>
    <property type="match status" value="1"/>
</dbReference>
<evidence type="ECO:0000256" key="3">
    <source>
        <dbReference type="PROSITE-ProRule" id="PRU00289"/>
    </source>
</evidence>
<dbReference type="AlphaFoldDB" id="A0AAE3YJF9"/>
<comment type="caution">
    <text evidence="5">The sequence shown here is derived from an EMBL/GenBank/DDBJ whole genome shotgun (WGS) entry which is preliminary data.</text>
</comment>
<dbReference type="GO" id="GO:0005524">
    <property type="term" value="F:ATP binding"/>
    <property type="evidence" value="ECO:0007669"/>
    <property type="project" value="UniProtKB-UniRule"/>
</dbReference>
<dbReference type="Pfam" id="PF01580">
    <property type="entry name" value="FtsK_SpoIIIE"/>
    <property type="match status" value="1"/>
</dbReference>
<dbReference type="Gene3D" id="3.40.50.300">
    <property type="entry name" value="P-loop containing nucleotide triphosphate hydrolases"/>
    <property type="match status" value="1"/>
</dbReference>
<protein>
    <submittedName>
        <fullName evidence="5">S-DNA-T family DNA segregation ATPase FtsK/SpoIIIE</fullName>
    </submittedName>
</protein>
<evidence type="ECO:0000256" key="1">
    <source>
        <dbReference type="ARBA" id="ARBA00022741"/>
    </source>
</evidence>
<dbReference type="InterPro" id="IPR027417">
    <property type="entry name" value="P-loop_NTPase"/>
</dbReference>
<dbReference type="InterPro" id="IPR050206">
    <property type="entry name" value="FtsK/SpoIIIE/SftA"/>
</dbReference>
<dbReference type="PANTHER" id="PTHR22683">
    <property type="entry name" value="SPORULATION PROTEIN RELATED"/>
    <property type="match status" value="1"/>
</dbReference>
<dbReference type="PANTHER" id="PTHR22683:SF41">
    <property type="entry name" value="DNA TRANSLOCASE FTSK"/>
    <property type="match status" value="1"/>
</dbReference>
<keyword evidence="2 3" id="KW-0067">ATP-binding</keyword>
<organism evidence="5 6">
    <name type="scientific">Catenuloplanes atrovinosus</name>
    <dbReference type="NCBI Taxonomy" id="137266"/>
    <lineage>
        <taxon>Bacteria</taxon>
        <taxon>Bacillati</taxon>
        <taxon>Actinomycetota</taxon>
        <taxon>Actinomycetes</taxon>
        <taxon>Micromonosporales</taxon>
        <taxon>Micromonosporaceae</taxon>
        <taxon>Catenuloplanes</taxon>
    </lineage>
</organism>
<accession>A0AAE3YJF9</accession>
<name>A0AAE3YJF9_9ACTN</name>
<gene>
    <name evidence="5" type="ORF">J2S41_000380</name>
</gene>
<evidence type="ECO:0000313" key="5">
    <source>
        <dbReference type="EMBL" id="MDR7273602.1"/>
    </source>
</evidence>
<sequence>MTSPLRLVPDGELAWPGLSVFDPVYIGVDEFGLPTSVSLIERNMLIGGEPGAGKSSLVNTIVAHLVLSHDCDLVLMDPKQVEMWQWQKSAKVFVGPDIVKAISVLRRLQILMDKLYEQLRRWDRRKIERGDAFRPIALVIDELAYFSATVGDKKLRELFSELLRDLVARGRAVGIIVIAATQRPSSDIIPTSLRDLFAWRFAGRCTTDASSDIVLGRGWADKGYTTTSVDPNNRGLGLLLAEDGVPALVKPAYLDDFECARIAAYAAMLRASDIPVSVRMPVAA</sequence>
<feature type="domain" description="FtsK" evidence="4">
    <location>
        <begin position="21"/>
        <end position="212"/>
    </location>
</feature>